<comment type="caution">
    <text evidence="1">The sequence shown here is derived from an EMBL/GenBank/DDBJ whole genome shotgun (WGS) entry which is preliminary data.</text>
</comment>
<dbReference type="Proteomes" id="UP000288892">
    <property type="component" value="Unassembled WGS sequence"/>
</dbReference>
<protein>
    <submittedName>
        <fullName evidence="1">Uncharacterized protein</fullName>
    </submittedName>
</protein>
<gene>
    <name evidence="1" type="ORF">VU01_14241</name>
</gene>
<accession>A0A444JA18</accession>
<reference evidence="1 2" key="1">
    <citation type="submission" date="2017-01" db="EMBL/GenBank/DDBJ databases">
        <title>The cable genome- insights into the physiology and evolution of filamentous bacteria capable of sulfide oxidation via long distance electron transfer.</title>
        <authorList>
            <person name="Schreiber L."/>
            <person name="Bjerg J.T."/>
            <person name="Boggild A."/>
            <person name="Van De Vossenberg J."/>
            <person name="Meysman F."/>
            <person name="Nielsen L.P."/>
            <person name="Schramm A."/>
            <person name="Kjeldsen K.U."/>
        </authorList>
    </citation>
    <scope>NUCLEOTIDE SEQUENCE [LARGE SCALE GENOMIC DNA]</scope>
    <source>
        <strain evidence="1">A5</strain>
    </source>
</reference>
<dbReference type="AlphaFoldDB" id="A0A444JA18"/>
<proteinExistence type="predicted"/>
<sequence length="98" mass="11510">MIRLSAVRFIKIFAHLKKKVEKMEAYKFKTTVLKNGVIKLPEISQYANRQVEVFVVIKQVAKTGQKRSMEQFLKKWTGFLEGAVPDDLKLQYLTEKYK</sequence>
<name>A0A444JA18_9BACT</name>
<organism evidence="1 2">
    <name type="scientific">Candidatus Electrothrix marina</name>
    <dbReference type="NCBI Taxonomy" id="1859130"/>
    <lineage>
        <taxon>Bacteria</taxon>
        <taxon>Pseudomonadati</taxon>
        <taxon>Thermodesulfobacteriota</taxon>
        <taxon>Desulfobulbia</taxon>
        <taxon>Desulfobulbales</taxon>
        <taxon>Desulfobulbaceae</taxon>
        <taxon>Candidatus Electrothrix</taxon>
    </lineage>
</organism>
<keyword evidence="2" id="KW-1185">Reference proteome</keyword>
<dbReference type="EMBL" id="MTKS01000424">
    <property type="protein sequence ID" value="RWX49945.1"/>
    <property type="molecule type" value="Genomic_DNA"/>
</dbReference>
<evidence type="ECO:0000313" key="1">
    <source>
        <dbReference type="EMBL" id="RWX49945.1"/>
    </source>
</evidence>
<evidence type="ECO:0000313" key="2">
    <source>
        <dbReference type="Proteomes" id="UP000288892"/>
    </source>
</evidence>